<protein>
    <submittedName>
        <fullName evidence="1">Uncharacterized protein</fullName>
    </submittedName>
</protein>
<sequence>MSDPCDCFGEDGDESLLPAYESSPELALAALLSLMTSFPARRSPAVARSIISHLQVVSADPRLDGLLRDCAAQLMCNWQALELLSLPVAGPLALATPPGVN</sequence>
<dbReference type="EMBL" id="JABBGA010000017">
    <property type="protein sequence ID" value="NML27688.1"/>
    <property type="molecule type" value="Genomic_DNA"/>
</dbReference>
<proteinExistence type="predicted"/>
<reference evidence="1 2" key="1">
    <citation type="submission" date="2020-04" db="EMBL/GenBank/DDBJ databases">
        <title>Zoogloea sp. G-4-1-14 isolated from soil.</title>
        <authorList>
            <person name="Dahal R.H."/>
        </authorList>
    </citation>
    <scope>NUCLEOTIDE SEQUENCE [LARGE SCALE GENOMIC DNA]</scope>
    <source>
        <strain evidence="1 2">G-4-1-14</strain>
    </source>
</reference>
<comment type="caution">
    <text evidence="1">The sequence shown here is derived from an EMBL/GenBank/DDBJ whole genome shotgun (WGS) entry which is preliminary data.</text>
</comment>
<dbReference type="AlphaFoldDB" id="A0A848G614"/>
<evidence type="ECO:0000313" key="2">
    <source>
        <dbReference type="Proteomes" id="UP000580043"/>
    </source>
</evidence>
<evidence type="ECO:0000313" key="1">
    <source>
        <dbReference type="EMBL" id="NML27688.1"/>
    </source>
</evidence>
<organism evidence="1 2">
    <name type="scientific">Zoogloea dura</name>
    <dbReference type="NCBI Taxonomy" id="2728840"/>
    <lineage>
        <taxon>Bacteria</taxon>
        <taxon>Pseudomonadati</taxon>
        <taxon>Pseudomonadota</taxon>
        <taxon>Betaproteobacteria</taxon>
        <taxon>Rhodocyclales</taxon>
        <taxon>Zoogloeaceae</taxon>
        <taxon>Zoogloea</taxon>
    </lineage>
</organism>
<name>A0A848G614_9RHOO</name>
<gene>
    <name evidence="1" type="ORF">HHL15_18185</name>
</gene>
<keyword evidence="2" id="KW-1185">Reference proteome</keyword>
<dbReference type="Proteomes" id="UP000580043">
    <property type="component" value="Unassembled WGS sequence"/>
</dbReference>
<accession>A0A848G614</accession>
<dbReference type="RefSeq" id="WP_169147226.1">
    <property type="nucleotide sequence ID" value="NZ_JABBGA010000017.1"/>
</dbReference>